<dbReference type="RefSeq" id="WP_284154715.1">
    <property type="nucleotide sequence ID" value="NZ_CP046620.1"/>
</dbReference>
<keyword evidence="4 6" id="KW-0808">Transferase</keyword>
<comment type="subcellular location">
    <subcellularLocation>
        <location evidence="6">Cytoplasm</location>
    </subcellularLocation>
</comment>
<keyword evidence="5 6" id="KW-0949">S-adenosyl-L-methionine</keyword>
<name>A0A6P1T377_9RHOB</name>
<dbReference type="Proteomes" id="UP000464495">
    <property type="component" value="Chromosome"/>
</dbReference>
<dbReference type="Gene3D" id="3.40.1010.10">
    <property type="entry name" value="Cobalt-precorrin-4 Transmethylase, Domain 1"/>
    <property type="match status" value="1"/>
</dbReference>
<dbReference type="InterPro" id="IPR000878">
    <property type="entry name" value="4pyrrol_Mease"/>
</dbReference>
<keyword evidence="2 6" id="KW-0698">rRNA processing</keyword>
<comment type="similarity">
    <text evidence="6">Belongs to the methyltransferase superfamily. RsmI family.</text>
</comment>
<evidence type="ECO:0000256" key="5">
    <source>
        <dbReference type="ARBA" id="ARBA00022691"/>
    </source>
</evidence>
<organism evidence="9 10">
    <name type="scientific">Algicella marina</name>
    <dbReference type="NCBI Taxonomy" id="2683284"/>
    <lineage>
        <taxon>Bacteria</taxon>
        <taxon>Pseudomonadati</taxon>
        <taxon>Pseudomonadota</taxon>
        <taxon>Alphaproteobacteria</taxon>
        <taxon>Rhodobacterales</taxon>
        <taxon>Paracoccaceae</taxon>
        <taxon>Algicella</taxon>
    </lineage>
</organism>
<dbReference type="InterPro" id="IPR035996">
    <property type="entry name" value="4pyrrol_Methylase_sf"/>
</dbReference>
<evidence type="ECO:0000256" key="4">
    <source>
        <dbReference type="ARBA" id="ARBA00022679"/>
    </source>
</evidence>
<dbReference type="PANTHER" id="PTHR46111:SF1">
    <property type="entry name" value="RIBOSOMAL RNA SMALL SUBUNIT METHYLTRANSFERASE I"/>
    <property type="match status" value="1"/>
</dbReference>
<dbReference type="InterPro" id="IPR008189">
    <property type="entry name" value="rRNA_ssu_MeTfrase_I"/>
</dbReference>
<keyword evidence="3 6" id="KW-0489">Methyltransferase</keyword>
<dbReference type="InterPro" id="IPR053910">
    <property type="entry name" value="RsmI_HTH"/>
</dbReference>
<dbReference type="GO" id="GO:0070677">
    <property type="term" value="F:rRNA (cytosine-2'-O-)-methyltransferase activity"/>
    <property type="evidence" value="ECO:0007669"/>
    <property type="project" value="UniProtKB-UniRule"/>
</dbReference>
<evidence type="ECO:0000259" key="7">
    <source>
        <dbReference type="Pfam" id="PF00590"/>
    </source>
</evidence>
<evidence type="ECO:0000256" key="6">
    <source>
        <dbReference type="HAMAP-Rule" id="MF_01877"/>
    </source>
</evidence>
<keyword evidence="1 6" id="KW-0963">Cytoplasm</keyword>
<feature type="domain" description="RsmI HTH" evidence="8">
    <location>
        <begin position="236"/>
        <end position="279"/>
    </location>
</feature>
<sequence>MAGELSGGLYLVATPIGTARDITLRALDILRDADLLAAEDTRQARKLMEIHGVPMAGRQVLPYHDHNGAQQRPRILAALAEGQAVAYVSDAGTPLIADPGYRLTEAAISEGFPVTSAPGASALLAALSVAGMPTDRFLFAGFPPPKGGARLAFLEGWAAVPATLVFYESPKRLGASLAAMADAFGPARRVAVCRELTKRFEEVRRGSLEEMASLYEDTPPKGEIVVVVAPPELVAASGEDLDTALLSALKGASVRDAAAEVSEALGVPRKRAYARALELLREADA</sequence>
<protein>
    <recommendedName>
        <fullName evidence="6">Ribosomal RNA small subunit methyltransferase I</fullName>
        <ecNumber evidence="6">2.1.1.198</ecNumber>
    </recommendedName>
    <alternativeName>
        <fullName evidence="6">16S rRNA 2'-O-ribose C1402 methyltransferase</fullName>
    </alternativeName>
    <alternativeName>
        <fullName evidence="6">rRNA (cytidine-2'-O-)-methyltransferase RsmI</fullName>
    </alternativeName>
</protein>
<dbReference type="HAMAP" id="MF_01877">
    <property type="entry name" value="16SrRNA_methyltr_I"/>
    <property type="match status" value="1"/>
</dbReference>
<reference evidence="9 10" key="1">
    <citation type="submission" date="2019-12" db="EMBL/GenBank/DDBJ databases">
        <title>Complete genome sequence of Algicella marina strain 9Alg 56(T) isolated from the red alga Tichocarpus crinitus.</title>
        <authorList>
            <person name="Kim S.-G."/>
            <person name="Nedashkovskaya O.I."/>
        </authorList>
    </citation>
    <scope>NUCLEOTIDE SEQUENCE [LARGE SCALE GENOMIC DNA]</scope>
    <source>
        <strain evidence="9 10">9Alg 56</strain>
    </source>
</reference>
<proteinExistence type="inferred from homology"/>
<keyword evidence="10" id="KW-1185">Reference proteome</keyword>
<dbReference type="NCBIfam" id="TIGR00096">
    <property type="entry name" value="16S rRNA (cytidine(1402)-2'-O)-methyltransferase"/>
    <property type="match status" value="1"/>
</dbReference>
<dbReference type="PIRSF" id="PIRSF005917">
    <property type="entry name" value="MTase_YraL"/>
    <property type="match status" value="1"/>
</dbReference>
<dbReference type="Pfam" id="PF23016">
    <property type="entry name" value="RsmI_C"/>
    <property type="match status" value="1"/>
</dbReference>
<comment type="catalytic activity">
    <reaction evidence="6">
        <text>cytidine(1402) in 16S rRNA + S-adenosyl-L-methionine = 2'-O-methylcytidine(1402) in 16S rRNA + S-adenosyl-L-homocysteine + H(+)</text>
        <dbReference type="Rhea" id="RHEA:42924"/>
        <dbReference type="Rhea" id="RHEA-COMP:10285"/>
        <dbReference type="Rhea" id="RHEA-COMP:10286"/>
        <dbReference type="ChEBI" id="CHEBI:15378"/>
        <dbReference type="ChEBI" id="CHEBI:57856"/>
        <dbReference type="ChEBI" id="CHEBI:59789"/>
        <dbReference type="ChEBI" id="CHEBI:74495"/>
        <dbReference type="ChEBI" id="CHEBI:82748"/>
        <dbReference type="EC" id="2.1.1.198"/>
    </reaction>
</comment>
<comment type="function">
    <text evidence="6">Catalyzes the 2'-O-methylation of the ribose of cytidine 1402 (C1402) in 16S rRNA.</text>
</comment>
<evidence type="ECO:0000256" key="1">
    <source>
        <dbReference type="ARBA" id="ARBA00022490"/>
    </source>
</evidence>
<dbReference type="SUPFAM" id="SSF53790">
    <property type="entry name" value="Tetrapyrrole methylase"/>
    <property type="match status" value="1"/>
</dbReference>
<evidence type="ECO:0000256" key="3">
    <source>
        <dbReference type="ARBA" id="ARBA00022603"/>
    </source>
</evidence>
<evidence type="ECO:0000313" key="10">
    <source>
        <dbReference type="Proteomes" id="UP000464495"/>
    </source>
</evidence>
<accession>A0A6P1T377</accession>
<dbReference type="Gene3D" id="3.30.950.10">
    <property type="entry name" value="Methyltransferase, Cobalt-precorrin-4 Transmethylase, Domain 2"/>
    <property type="match status" value="1"/>
</dbReference>
<dbReference type="InterPro" id="IPR014776">
    <property type="entry name" value="4pyrrole_Mease_sub2"/>
</dbReference>
<dbReference type="AlphaFoldDB" id="A0A6P1T377"/>
<evidence type="ECO:0000313" key="9">
    <source>
        <dbReference type="EMBL" id="QHQ35926.1"/>
    </source>
</evidence>
<dbReference type="InterPro" id="IPR014777">
    <property type="entry name" value="4pyrrole_Mease_sub1"/>
</dbReference>
<dbReference type="PANTHER" id="PTHR46111">
    <property type="entry name" value="RIBOSOMAL RNA SMALL SUBUNIT METHYLTRANSFERASE I"/>
    <property type="match status" value="1"/>
</dbReference>
<dbReference type="KEGG" id="amaq:GO499_12455"/>
<evidence type="ECO:0000256" key="2">
    <source>
        <dbReference type="ARBA" id="ARBA00022552"/>
    </source>
</evidence>
<gene>
    <name evidence="6 9" type="primary">rsmI</name>
    <name evidence="9" type="ORF">GO499_12455</name>
</gene>
<dbReference type="EC" id="2.1.1.198" evidence="6"/>
<evidence type="ECO:0000259" key="8">
    <source>
        <dbReference type="Pfam" id="PF23016"/>
    </source>
</evidence>
<dbReference type="EMBL" id="CP046620">
    <property type="protein sequence ID" value="QHQ35926.1"/>
    <property type="molecule type" value="Genomic_DNA"/>
</dbReference>
<feature type="domain" description="Tetrapyrrole methylase" evidence="7">
    <location>
        <begin position="9"/>
        <end position="211"/>
    </location>
</feature>
<dbReference type="Pfam" id="PF00590">
    <property type="entry name" value="TP_methylase"/>
    <property type="match status" value="1"/>
</dbReference>
<dbReference type="FunFam" id="3.30.950.10:FF:000002">
    <property type="entry name" value="Ribosomal RNA small subunit methyltransferase I"/>
    <property type="match status" value="1"/>
</dbReference>
<dbReference type="CDD" id="cd11648">
    <property type="entry name" value="RsmI"/>
    <property type="match status" value="1"/>
</dbReference>
<dbReference type="GO" id="GO:0005737">
    <property type="term" value="C:cytoplasm"/>
    <property type="evidence" value="ECO:0007669"/>
    <property type="project" value="UniProtKB-SubCell"/>
</dbReference>